<proteinExistence type="predicted"/>
<comment type="caution">
    <text evidence="1">The sequence shown here is derived from an EMBL/GenBank/DDBJ whole genome shotgun (WGS) entry which is preliminary data.</text>
</comment>
<dbReference type="Proteomes" id="UP001151752">
    <property type="component" value="Chromosome 5"/>
</dbReference>
<dbReference type="AlphaFoldDB" id="A0A9Q0P519"/>
<dbReference type="EMBL" id="JAPFFM010000020">
    <property type="protein sequence ID" value="KAJ6681637.1"/>
    <property type="molecule type" value="Genomic_DNA"/>
</dbReference>
<gene>
    <name evidence="1" type="ORF">OIU74_020004</name>
</gene>
<reference evidence="1" key="1">
    <citation type="submission" date="2022-11" db="EMBL/GenBank/DDBJ databases">
        <authorList>
            <person name="Hyden B.L."/>
            <person name="Feng K."/>
            <person name="Yates T."/>
            <person name="Jawdy S."/>
            <person name="Smart L.B."/>
            <person name="Muchero W."/>
        </authorList>
    </citation>
    <scope>NUCLEOTIDE SEQUENCE</scope>
    <source>
        <tissue evidence="1">Shoot tip</tissue>
    </source>
</reference>
<protein>
    <submittedName>
        <fullName evidence="1">Uncharacterized protein</fullName>
    </submittedName>
</protein>
<sequence>MLDIKLCYGCHLFCGLENACSNRAVMLAHIKCWALAHTFDALKLLHGMWVDNNRPCECFHESLSTTKAIRSLGGLWCACRFLRCLMNQGPLELGWAHLTNSVGGSSNNTSGSDQIQKLSELGVVPKSTTATLNSRATLNRYRLAGY</sequence>
<organism evidence="1 2">
    <name type="scientific">Salix koriyanagi</name>
    <dbReference type="NCBI Taxonomy" id="2511006"/>
    <lineage>
        <taxon>Eukaryota</taxon>
        <taxon>Viridiplantae</taxon>
        <taxon>Streptophyta</taxon>
        <taxon>Embryophyta</taxon>
        <taxon>Tracheophyta</taxon>
        <taxon>Spermatophyta</taxon>
        <taxon>Magnoliopsida</taxon>
        <taxon>eudicotyledons</taxon>
        <taxon>Gunneridae</taxon>
        <taxon>Pentapetalae</taxon>
        <taxon>rosids</taxon>
        <taxon>fabids</taxon>
        <taxon>Malpighiales</taxon>
        <taxon>Salicaceae</taxon>
        <taxon>Saliceae</taxon>
        <taxon>Salix</taxon>
    </lineage>
</organism>
<evidence type="ECO:0000313" key="2">
    <source>
        <dbReference type="Proteomes" id="UP001151752"/>
    </source>
</evidence>
<keyword evidence="2" id="KW-1185">Reference proteome</keyword>
<evidence type="ECO:0000313" key="1">
    <source>
        <dbReference type="EMBL" id="KAJ6681637.1"/>
    </source>
</evidence>
<accession>A0A9Q0P519</accession>
<reference evidence="1" key="2">
    <citation type="journal article" date="2023" name="Int. J. Mol. Sci.">
        <title>De Novo Assembly and Annotation of 11 Diverse Shrub Willow (Salix) Genomes Reveals Novel Gene Organization in Sex-Linked Regions.</title>
        <authorList>
            <person name="Hyden B."/>
            <person name="Feng K."/>
            <person name="Yates T.B."/>
            <person name="Jawdy S."/>
            <person name="Cereghino C."/>
            <person name="Smart L.B."/>
            <person name="Muchero W."/>
        </authorList>
    </citation>
    <scope>NUCLEOTIDE SEQUENCE</scope>
    <source>
        <tissue evidence="1">Shoot tip</tissue>
    </source>
</reference>
<name>A0A9Q0P519_9ROSI</name>